<evidence type="ECO:0000313" key="2">
    <source>
        <dbReference type="EMBL" id="GAA5191275.1"/>
    </source>
</evidence>
<evidence type="ECO:0000259" key="1">
    <source>
        <dbReference type="Pfam" id="PF00576"/>
    </source>
</evidence>
<dbReference type="InterPro" id="IPR036817">
    <property type="entry name" value="Transthyretin/HIU_hydrolase_sf"/>
</dbReference>
<gene>
    <name evidence="2" type="ORF">GCM10023322_48280</name>
</gene>
<dbReference type="Pfam" id="PF00576">
    <property type="entry name" value="Transthyretin"/>
    <property type="match status" value="1"/>
</dbReference>
<name>A0ABP9S5Z9_9ACTN</name>
<dbReference type="InterPro" id="IPR023416">
    <property type="entry name" value="Transthyretin/HIU_hydrolase_d"/>
</dbReference>
<dbReference type="Proteomes" id="UP001501570">
    <property type="component" value="Unassembled WGS sequence"/>
</dbReference>
<comment type="caution">
    <text evidence="2">The sequence shown here is derived from an EMBL/GenBank/DDBJ whole genome shotgun (WGS) entry which is preliminary data.</text>
</comment>
<reference evidence="3" key="1">
    <citation type="journal article" date="2019" name="Int. J. Syst. Evol. Microbiol.">
        <title>The Global Catalogue of Microorganisms (GCM) 10K type strain sequencing project: providing services to taxonomists for standard genome sequencing and annotation.</title>
        <authorList>
            <consortium name="The Broad Institute Genomics Platform"/>
            <consortium name="The Broad Institute Genome Sequencing Center for Infectious Disease"/>
            <person name="Wu L."/>
            <person name="Ma J."/>
        </authorList>
    </citation>
    <scope>NUCLEOTIDE SEQUENCE [LARGE SCALE GENOMIC DNA]</scope>
    <source>
        <strain evidence="3">JCM 18304</strain>
    </source>
</reference>
<proteinExistence type="predicted"/>
<dbReference type="Gene3D" id="2.60.40.180">
    <property type="entry name" value="Transthyretin/hydroxyisourate hydrolase domain"/>
    <property type="match status" value="1"/>
</dbReference>
<dbReference type="RefSeq" id="WP_345633218.1">
    <property type="nucleotide sequence ID" value="NZ_BAABJQ010000015.1"/>
</dbReference>
<keyword evidence="3" id="KW-1185">Reference proteome</keyword>
<feature type="domain" description="Transthyretin/hydroxyisourate hydrolase" evidence="1">
    <location>
        <begin position="4"/>
        <end position="109"/>
    </location>
</feature>
<accession>A0ABP9S5Z9</accession>
<dbReference type="PANTHER" id="PTHR10395:SF7">
    <property type="entry name" value="5-HYDROXYISOURATE HYDROLASE"/>
    <property type="match status" value="1"/>
</dbReference>
<dbReference type="PANTHER" id="PTHR10395">
    <property type="entry name" value="URICASE AND TRANSTHYRETIN-RELATED"/>
    <property type="match status" value="1"/>
</dbReference>
<protein>
    <recommendedName>
        <fullName evidence="1">Transthyretin/hydroxyisourate hydrolase domain-containing protein</fullName>
    </recommendedName>
</protein>
<sequence>MNVSARALDGMYGRSAAGVPARIERVTDGGWMPVAFGETDADGFIVDWSENKFERTAHRIIFDSDRYFAGQGVKAAYPEVSATFRIADDYDTYQIQVVLCPASYTMYFGTHG</sequence>
<evidence type="ECO:0000313" key="3">
    <source>
        <dbReference type="Proteomes" id="UP001501570"/>
    </source>
</evidence>
<organism evidence="2 3">
    <name type="scientific">Rugosimonospora acidiphila</name>
    <dbReference type="NCBI Taxonomy" id="556531"/>
    <lineage>
        <taxon>Bacteria</taxon>
        <taxon>Bacillati</taxon>
        <taxon>Actinomycetota</taxon>
        <taxon>Actinomycetes</taxon>
        <taxon>Micromonosporales</taxon>
        <taxon>Micromonosporaceae</taxon>
        <taxon>Rugosimonospora</taxon>
    </lineage>
</organism>
<dbReference type="SUPFAM" id="SSF49472">
    <property type="entry name" value="Transthyretin (synonym: prealbumin)"/>
    <property type="match status" value="1"/>
</dbReference>
<dbReference type="EMBL" id="BAABJQ010000015">
    <property type="protein sequence ID" value="GAA5191275.1"/>
    <property type="molecule type" value="Genomic_DNA"/>
</dbReference>